<evidence type="ECO:0000313" key="2">
    <source>
        <dbReference type="EnsemblMetazoa" id="XP_044317289.1"/>
    </source>
</evidence>
<evidence type="ECO:0000313" key="3">
    <source>
        <dbReference type="Proteomes" id="UP001652680"/>
    </source>
</evidence>
<feature type="compositionally biased region" description="Low complexity" evidence="1">
    <location>
        <begin position="115"/>
        <end position="155"/>
    </location>
</feature>
<feature type="compositionally biased region" description="Basic residues" evidence="1">
    <location>
        <begin position="573"/>
        <end position="586"/>
    </location>
</feature>
<feature type="compositionally biased region" description="Basic and acidic residues" evidence="1">
    <location>
        <begin position="413"/>
        <end position="430"/>
    </location>
</feature>
<evidence type="ECO:0000256" key="1">
    <source>
        <dbReference type="SAM" id="MobiDB-lite"/>
    </source>
</evidence>
<accession>A0ABM5JEP2</accession>
<feature type="compositionally biased region" description="Polar residues" evidence="1">
    <location>
        <begin position="79"/>
        <end position="108"/>
    </location>
</feature>
<reference evidence="3" key="1">
    <citation type="journal article" date="2021" name="Elife">
        <title>Highly contiguous assemblies of 101 drosophilid genomes.</title>
        <authorList>
            <person name="Kim B.Y."/>
            <person name="Wang J.R."/>
            <person name="Miller D.E."/>
            <person name="Barmina O."/>
            <person name="Delaney E."/>
            <person name="Thompson A."/>
            <person name="Comeault A.A."/>
            <person name="Peede D."/>
            <person name="D'Agostino E.R."/>
            <person name="Pelaez J."/>
            <person name="Aguilar J.M."/>
            <person name="Haji D."/>
            <person name="Matsunaga T."/>
            <person name="Armstrong E.E."/>
            <person name="Zych M."/>
            <person name="Ogawa Y."/>
            <person name="Stamenkovic-Radak M."/>
            <person name="Jelic M."/>
            <person name="Veselinovic M.S."/>
            <person name="Tanaskovic M."/>
            <person name="Eric P."/>
            <person name="Gao J.J."/>
            <person name="Katoh T.K."/>
            <person name="Toda M.J."/>
            <person name="Watabe H."/>
            <person name="Watada M."/>
            <person name="Davis J.S."/>
            <person name="Moyle L.C."/>
            <person name="Manoli G."/>
            <person name="Bertolini E."/>
            <person name="Kostal V."/>
            <person name="Hawley R.S."/>
            <person name="Takahashi A."/>
            <person name="Jones C.D."/>
            <person name="Price D.K."/>
            <person name="Whiteman N."/>
            <person name="Kopp A."/>
            <person name="Matute D.R."/>
            <person name="Petrov D.A."/>
        </authorList>
    </citation>
    <scope>NUCLEOTIDE SEQUENCE [LARGE SCALE GENOMIC DNA]</scope>
</reference>
<sequence length="657" mass="75813">MLRCRSMSEPCQCVQYRYGMPMSYQEQCMPAVKYRNFGYFPQKTSLSYNSRAQAGSCPRPCCPNRSDPQEVIQDFAAKNSQQLPQESPRNCNFQPSRNYNFGQQSPRQVPQEARQQFSQQSPPQCFQQSPPQFFQQSPQQFSQQSPQQARQQFPQESCQPFPQGSSRKCYFQLTSQNCGQQSPQNCGQQSQNCFQPNPQNCFQNNFEDDRGRNFPQRCSCSITHEMGVQTDEMDCEVKKDQTPKPEEPKKTEEIPEESKDLVEPDIIEVTEFTTKEMEVNHRTGEKEIILSEVQSVTHFPIDGTKAFTETQTRSKITQVSGSGTNLRQETQSKKTVRAKTKKEAVIPHRVLRESELEPIMESLKEQSGNRSASSVAEELVYQEYEAFESDFKNPNEPQLTSYHSPISQSPVEHMSRSESGKDMSLEDRTSHSNNSVEQDDEKSKPFVLLNSTNSEVKLVEKPTVIKGKRRKKSSELSNVSTVHVRVTNRKEASVMRPNASRDSQRNLTSVFQSRVEQMIVKKRKEKKPEVKKPEEKKPEEKKPEEKTPEEKKPEPKEPEKRIPEQRKPEEKPKKKKPQEKKPKRKLFQQTEMKHGYPSDDLVCRYANPPKCRPNTSFFRCPRPPSSCCRQCPSSPPKPIQYDPIYGFGSKVIAYYRC</sequence>
<feature type="compositionally biased region" description="Basic and acidic residues" evidence="1">
    <location>
        <begin position="526"/>
        <end position="572"/>
    </location>
</feature>
<feature type="region of interest" description="Disordered" evidence="1">
    <location>
        <begin position="238"/>
        <end position="258"/>
    </location>
</feature>
<dbReference type="GeneID" id="108049563"/>
<keyword evidence="3" id="KW-1185">Reference proteome</keyword>
<protein>
    <submittedName>
        <fullName evidence="2">Uncharacterized protein</fullName>
    </submittedName>
</protein>
<organism evidence="2 3">
    <name type="scientific">Drosophila rhopaloa</name>
    <name type="common">Fruit fly</name>
    <dbReference type="NCBI Taxonomy" id="1041015"/>
    <lineage>
        <taxon>Eukaryota</taxon>
        <taxon>Metazoa</taxon>
        <taxon>Ecdysozoa</taxon>
        <taxon>Arthropoda</taxon>
        <taxon>Hexapoda</taxon>
        <taxon>Insecta</taxon>
        <taxon>Pterygota</taxon>
        <taxon>Neoptera</taxon>
        <taxon>Endopterygota</taxon>
        <taxon>Diptera</taxon>
        <taxon>Brachycera</taxon>
        <taxon>Muscomorpha</taxon>
        <taxon>Ephydroidea</taxon>
        <taxon>Drosophilidae</taxon>
        <taxon>Drosophila</taxon>
        <taxon>Sophophora</taxon>
    </lineage>
</organism>
<feature type="compositionally biased region" description="Polar residues" evidence="1">
    <location>
        <begin position="505"/>
        <end position="515"/>
    </location>
</feature>
<reference evidence="2" key="2">
    <citation type="submission" date="2025-05" db="UniProtKB">
        <authorList>
            <consortium name="EnsemblMetazoa"/>
        </authorList>
    </citation>
    <scope>IDENTIFICATION</scope>
</reference>
<proteinExistence type="predicted"/>
<feature type="region of interest" description="Disordered" evidence="1">
    <location>
        <begin position="387"/>
        <end position="599"/>
    </location>
</feature>
<dbReference type="Proteomes" id="UP001652680">
    <property type="component" value="Unassembled WGS sequence"/>
</dbReference>
<name>A0ABM5JEP2_DRORH</name>
<dbReference type="EnsemblMetazoa" id="XM_044461354.1">
    <property type="protein sequence ID" value="XP_044317289.1"/>
    <property type="gene ID" value="LOC108049563"/>
</dbReference>
<feature type="compositionally biased region" description="Polar residues" evidence="1">
    <location>
        <begin position="395"/>
        <end position="410"/>
    </location>
</feature>
<dbReference type="RefSeq" id="XP_044317289.1">
    <property type="nucleotide sequence ID" value="XM_044461354.1"/>
</dbReference>
<feature type="region of interest" description="Disordered" evidence="1">
    <location>
        <begin position="79"/>
        <end position="160"/>
    </location>
</feature>